<gene>
    <name evidence="2" type="ORF">CK820_G0035291</name>
</gene>
<evidence type="ECO:0000313" key="2">
    <source>
        <dbReference type="EMBL" id="PNI39398.1"/>
    </source>
</evidence>
<name>A0A2J8KWK7_PANTR</name>
<feature type="region of interest" description="Disordered" evidence="1">
    <location>
        <begin position="1"/>
        <end position="22"/>
    </location>
</feature>
<accession>A0A2J8KWK7</accession>
<dbReference type="Proteomes" id="UP000236370">
    <property type="component" value="Unassembled WGS sequence"/>
</dbReference>
<feature type="non-terminal residue" evidence="2">
    <location>
        <position position="1"/>
    </location>
</feature>
<reference evidence="2 3" key="1">
    <citation type="submission" date="2017-12" db="EMBL/GenBank/DDBJ databases">
        <title>High-resolution comparative analysis of great ape genomes.</title>
        <authorList>
            <person name="Pollen A."/>
            <person name="Hastie A."/>
            <person name="Hormozdiari F."/>
            <person name="Dougherty M."/>
            <person name="Liu R."/>
            <person name="Chaisson M."/>
            <person name="Hoppe E."/>
            <person name="Hill C."/>
            <person name="Pang A."/>
            <person name="Hillier L."/>
            <person name="Baker C."/>
            <person name="Armstrong J."/>
            <person name="Shendure J."/>
            <person name="Paten B."/>
            <person name="Wilson R."/>
            <person name="Chao H."/>
            <person name="Schneider V."/>
            <person name="Ventura M."/>
            <person name="Kronenberg Z."/>
            <person name="Murali S."/>
            <person name="Gordon D."/>
            <person name="Cantsilieris S."/>
            <person name="Munson K."/>
            <person name="Nelson B."/>
            <person name="Raja A."/>
            <person name="Underwood J."/>
            <person name="Diekhans M."/>
            <person name="Fiddes I."/>
            <person name="Haussler D."/>
            <person name="Eichler E."/>
        </authorList>
    </citation>
    <scope>NUCLEOTIDE SEQUENCE [LARGE SCALE GENOMIC DNA]</scope>
    <source>
        <strain evidence="2">Yerkes chimp pedigree #C0471</strain>
    </source>
</reference>
<protein>
    <submittedName>
        <fullName evidence="2">FBXO15 isoform 12</fullName>
    </submittedName>
</protein>
<evidence type="ECO:0000313" key="3">
    <source>
        <dbReference type="Proteomes" id="UP000236370"/>
    </source>
</evidence>
<sequence>TGSASRRCAGPAGAVARPGGAPGPLGAGDCRACGWGPLAGSPSLRGPALFTVYFIRPAWCKARGRLHREKAYSESVYF</sequence>
<dbReference type="AlphaFoldDB" id="A0A2J8KWK7"/>
<evidence type="ECO:0000256" key="1">
    <source>
        <dbReference type="SAM" id="MobiDB-lite"/>
    </source>
</evidence>
<comment type="caution">
    <text evidence="2">The sequence shown here is derived from an EMBL/GenBank/DDBJ whole genome shotgun (WGS) entry which is preliminary data.</text>
</comment>
<proteinExistence type="predicted"/>
<organism evidence="2 3">
    <name type="scientific">Pan troglodytes</name>
    <name type="common">Chimpanzee</name>
    <dbReference type="NCBI Taxonomy" id="9598"/>
    <lineage>
        <taxon>Eukaryota</taxon>
        <taxon>Metazoa</taxon>
        <taxon>Chordata</taxon>
        <taxon>Craniata</taxon>
        <taxon>Vertebrata</taxon>
        <taxon>Euteleostomi</taxon>
        <taxon>Mammalia</taxon>
        <taxon>Eutheria</taxon>
        <taxon>Euarchontoglires</taxon>
        <taxon>Primates</taxon>
        <taxon>Haplorrhini</taxon>
        <taxon>Catarrhini</taxon>
        <taxon>Hominidae</taxon>
        <taxon>Pan</taxon>
    </lineage>
</organism>
<feature type="compositionally biased region" description="Low complexity" evidence="1">
    <location>
        <begin position="9"/>
        <end position="19"/>
    </location>
</feature>
<dbReference type="EMBL" id="NBAG03000332">
    <property type="protein sequence ID" value="PNI39398.1"/>
    <property type="molecule type" value="Genomic_DNA"/>
</dbReference>